<evidence type="ECO:0000256" key="3">
    <source>
        <dbReference type="SAM" id="MobiDB-lite"/>
    </source>
</evidence>
<protein>
    <recommendedName>
        <fullName evidence="4">Fumarylacetoacetase-like C-terminal domain-containing protein</fullName>
    </recommendedName>
</protein>
<dbReference type="PANTHER" id="PTHR42796:SF4">
    <property type="entry name" value="FUMARYLACETOACETATE HYDROLASE DOMAIN-CONTAINING PROTEIN 2A"/>
    <property type="match status" value="1"/>
</dbReference>
<evidence type="ECO:0000259" key="4">
    <source>
        <dbReference type="Pfam" id="PF01557"/>
    </source>
</evidence>
<dbReference type="EMBL" id="BAAAHP010000177">
    <property type="protein sequence ID" value="GAA0896820.1"/>
    <property type="molecule type" value="Genomic_DNA"/>
</dbReference>
<accession>A0ABP3YN18</accession>
<dbReference type="InterPro" id="IPR036663">
    <property type="entry name" value="Fumarylacetoacetase_C_sf"/>
</dbReference>
<feature type="region of interest" description="Disordered" evidence="3">
    <location>
        <begin position="280"/>
        <end position="305"/>
    </location>
</feature>
<name>A0ABP3YN18_9PSEU</name>
<evidence type="ECO:0000256" key="1">
    <source>
        <dbReference type="ARBA" id="ARBA00010211"/>
    </source>
</evidence>
<feature type="domain" description="Fumarylacetoacetase-like C-terminal" evidence="4">
    <location>
        <begin position="67"/>
        <end position="271"/>
    </location>
</feature>
<keyword evidence="6" id="KW-1185">Reference proteome</keyword>
<dbReference type="InterPro" id="IPR051121">
    <property type="entry name" value="FAH"/>
</dbReference>
<evidence type="ECO:0000313" key="6">
    <source>
        <dbReference type="Proteomes" id="UP001499967"/>
    </source>
</evidence>
<gene>
    <name evidence="5" type="ORF">GCM10009559_56170</name>
</gene>
<dbReference type="SUPFAM" id="SSF56529">
    <property type="entry name" value="FAH"/>
    <property type="match status" value="1"/>
</dbReference>
<comment type="caution">
    <text evidence="5">The sequence shown here is derived from an EMBL/GenBank/DDBJ whole genome shotgun (WGS) entry which is preliminary data.</text>
</comment>
<sequence length="305" mass="32555">MRYATFEHSGARHVGEVRGDTLVPLRHLTEIGPGTPLDALRAAPREVHRAVGVDEVTLLPVVPNPRKMLCVGLNYADHIAETGRERPTYPVLFPKYADSLLGAYDDIVLPPESHQVDYEGELAVVIGVPGRRIRPESALEHVAGYTVANDVTVRDYQYKTHQWLQGKAWDATTPLGPYLVTADEVDLATAGIRTVLNGRPVQESSVDQLVLGAAELISLISEFTALAPGDVILTGTPGGVGYRREPQVFLRDGDVVAVEIDGIGRVENRVVAAGGGPVPAPGPALGGGRVDDLPEAGQITRNHGA</sequence>
<organism evidence="5 6">
    <name type="scientific">Pseudonocardia zijingensis</name>
    <dbReference type="NCBI Taxonomy" id="153376"/>
    <lineage>
        <taxon>Bacteria</taxon>
        <taxon>Bacillati</taxon>
        <taxon>Actinomycetota</taxon>
        <taxon>Actinomycetes</taxon>
        <taxon>Pseudonocardiales</taxon>
        <taxon>Pseudonocardiaceae</taxon>
        <taxon>Pseudonocardia</taxon>
    </lineage>
</organism>
<keyword evidence="2" id="KW-0479">Metal-binding</keyword>
<dbReference type="Pfam" id="PF01557">
    <property type="entry name" value="FAA_hydrolase"/>
    <property type="match status" value="1"/>
</dbReference>
<evidence type="ECO:0000256" key="2">
    <source>
        <dbReference type="ARBA" id="ARBA00022723"/>
    </source>
</evidence>
<dbReference type="Gene3D" id="3.90.850.10">
    <property type="entry name" value="Fumarylacetoacetase-like, C-terminal domain"/>
    <property type="match status" value="1"/>
</dbReference>
<reference evidence="6" key="1">
    <citation type="journal article" date="2019" name="Int. J. Syst. Evol. Microbiol.">
        <title>The Global Catalogue of Microorganisms (GCM) 10K type strain sequencing project: providing services to taxonomists for standard genome sequencing and annotation.</title>
        <authorList>
            <consortium name="The Broad Institute Genomics Platform"/>
            <consortium name="The Broad Institute Genome Sequencing Center for Infectious Disease"/>
            <person name="Wu L."/>
            <person name="Ma J."/>
        </authorList>
    </citation>
    <scope>NUCLEOTIDE SEQUENCE [LARGE SCALE GENOMIC DNA]</scope>
    <source>
        <strain evidence="6">JCM 11117</strain>
    </source>
</reference>
<comment type="similarity">
    <text evidence="1">Belongs to the FAH family.</text>
</comment>
<evidence type="ECO:0000313" key="5">
    <source>
        <dbReference type="EMBL" id="GAA0896820.1"/>
    </source>
</evidence>
<dbReference type="InterPro" id="IPR011234">
    <property type="entry name" value="Fumarylacetoacetase-like_C"/>
</dbReference>
<proteinExistence type="inferred from homology"/>
<dbReference type="Proteomes" id="UP001499967">
    <property type="component" value="Unassembled WGS sequence"/>
</dbReference>
<dbReference type="RefSeq" id="WP_343944622.1">
    <property type="nucleotide sequence ID" value="NZ_BAAAHP010000177.1"/>
</dbReference>
<dbReference type="PANTHER" id="PTHR42796">
    <property type="entry name" value="FUMARYLACETOACETATE HYDROLASE DOMAIN-CONTAINING PROTEIN 2A-RELATED"/>
    <property type="match status" value="1"/>
</dbReference>